<reference evidence="1 2" key="1">
    <citation type="submission" date="2021-03" db="EMBL/GenBank/DDBJ databases">
        <title>Sequencing the genomes of 1000 actinobacteria strains.</title>
        <authorList>
            <person name="Klenk H.-P."/>
        </authorList>
    </citation>
    <scope>NUCLEOTIDE SEQUENCE [LARGE SCALE GENOMIC DNA]</scope>
    <source>
        <strain evidence="1 2">DSM 44506</strain>
    </source>
</reference>
<gene>
    <name evidence="1" type="ORF">JOF33_000844</name>
</gene>
<evidence type="ECO:0000313" key="1">
    <source>
        <dbReference type="EMBL" id="MBP2332145.1"/>
    </source>
</evidence>
<proteinExistence type="predicted"/>
<name>A0ABS4U690_9CORY</name>
<dbReference type="RefSeq" id="WP_209652448.1">
    <property type="nucleotide sequence ID" value="NZ_CP047357.1"/>
</dbReference>
<organism evidence="1 2">
    <name type="scientific">Corynebacterium freneyi</name>
    <dbReference type="NCBI Taxonomy" id="134034"/>
    <lineage>
        <taxon>Bacteria</taxon>
        <taxon>Bacillati</taxon>
        <taxon>Actinomycetota</taxon>
        <taxon>Actinomycetes</taxon>
        <taxon>Mycobacteriales</taxon>
        <taxon>Corynebacteriaceae</taxon>
        <taxon>Corynebacterium</taxon>
    </lineage>
</organism>
<protein>
    <submittedName>
        <fullName evidence="1">Uncharacterized protein</fullName>
    </submittedName>
</protein>
<dbReference type="Proteomes" id="UP001519305">
    <property type="component" value="Unassembled WGS sequence"/>
</dbReference>
<accession>A0ABS4U690</accession>
<comment type="caution">
    <text evidence="1">The sequence shown here is derived from an EMBL/GenBank/DDBJ whole genome shotgun (WGS) entry which is preliminary data.</text>
</comment>
<evidence type="ECO:0000313" key="2">
    <source>
        <dbReference type="Proteomes" id="UP001519305"/>
    </source>
</evidence>
<sequence length="396" mass="43300">MAGFLRESGFEPWPDPPAAFPDYVPEVGDGCFFGMFAPPDKVLVGEHTGVRCPPTVQLLFPRAIGGVEPAALAEWYSELELCPYVEMNLLWLHASVRQSPGSVLFLWNYTAVAVEESGDGFACMTGYEGVCGDEGTELRRMPVGSLLALVADFRDTGFFGEGPVRDFGDFWRLMRSHAGVSVDGEAPAANAPRADHHVDEDVLVECGPFTGWLFHPLGRVDPLGRDGGGDGDDIVVATSSRYGAVRSRVRPGAGIAGEFAHAAPQLREFLRRVADSGSDVLRIAFDVAMEEDGLPADLRDVDDSIRFRRFVFRLLLDFWLHMSDALMSVADIDEFIDLRRFSGMRDATEYDAPSIPAYLKPWSSLEIDAGTPSFPLKVGADTVVSVVFRDLEGIID</sequence>
<keyword evidence="2" id="KW-1185">Reference proteome</keyword>
<dbReference type="EMBL" id="JAGINY010000001">
    <property type="protein sequence ID" value="MBP2332145.1"/>
    <property type="molecule type" value="Genomic_DNA"/>
</dbReference>